<dbReference type="EMBL" id="BDGJ01000154">
    <property type="protein sequence ID" value="GAW93521.1"/>
    <property type="molecule type" value="Genomic_DNA"/>
</dbReference>
<feature type="region of interest" description="Disordered" evidence="1">
    <location>
        <begin position="79"/>
        <end position="105"/>
    </location>
</feature>
<feature type="non-terminal residue" evidence="2">
    <location>
        <position position="105"/>
    </location>
</feature>
<keyword evidence="3" id="KW-1185">Reference proteome</keyword>
<dbReference type="Proteomes" id="UP000197032">
    <property type="component" value="Unassembled WGS sequence"/>
</dbReference>
<dbReference type="AlphaFoldDB" id="A0A1Z5HW17"/>
<evidence type="ECO:0000313" key="2">
    <source>
        <dbReference type="EMBL" id="GAW93521.1"/>
    </source>
</evidence>
<name>A0A1Z5HW17_9FIRM</name>
<protein>
    <submittedName>
        <fullName evidence="2">Transposase IS4 family protein</fullName>
    </submittedName>
</protein>
<proteinExistence type="predicted"/>
<feature type="compositionally biased region" description="Basic and acidic residues" evidence="1">
    <location>
        <begin position="93"/>
        <end position="105"/>
    </location>
</feature>
<comment type="caution">
    <text evidence="2">The sequence shown here is derived from an EMBL/GenBank/DDBJ whole genome shotgun (WGS) entry which is preliminary data.</text>
</comment>
<accession>A0A1Z5HW17</accession>
<sequence length="105" mass="12038">MPPREKIKRNAQLREICGFDPWLGERAVPPSHVYSRFCRKLMEHIDEVEKIFTRLVDEISKQLPDYGRILAVDSKAINSLSRGKKQEGASPKPDGRRDTDADFGK</sequence>
<organism evidence="2 3">
    <name type="scientific">Calderihabitans maritimus</name>
    <dbReference type="NCBI Taxonomy" id="1246530"/>
    <lineage>
        <taxon>Bacteria</taxon>
        <taxon>Bacillati</taxon>
        <taxon>Bacillota</taxon>
        <taxon>Clostridia</taxon>
        <taxon>Neomoorellales</taxon>
        <taxon>Calderihabitantaceae</taxon>
        <taxon>Calderihabitans</taxon>
    </lineage>
</organism>
<gene>
    <name evidence="2" type="ORF">KKC1_26520</name>
</gene>
<evidence type="ECO:0000256" key="1">
    <source>
        <dbReference type="SAM" id="MobiDB-lite"/>
    </source>
</evidence>
<evidence type="ECO:0000313" key="3">
    <source>
        <dbReference type="Proteomes" id="UP000197032"/>
    </source>
</evidence>
<reference evidence="3" key="1">
    <citation type="journal article" date="2017" name="Appl. Environ. Microbiol.">
        <title>Genomic analysis of Calderihabitans maritimus KKC1, a thermophilic hydrogenogenic carboxydotrophic bacterium isolated from marine sediment.</title>
        <authorList>
            <person name="Omae K."/>
            <person name="Yoneda Y."/>
            <person name="Fukuyama Y."/>
            <person name="Yoshida T."/>
            <person name="Sako Y."/>
        </authorList>
    </citation>
    <scope>NUCLEOTIDE SEQUENCE [LARGE SCALE GENOMIC DNA]</scope>
    <source>
        <strain evidence="3">KKC1</strain>
    </source>
</reference>